<dbReference type="GO" id="GO:0015031">
    <property type="term" value="P:protein transport"/>
    <property type="evidence" value="ECO:0007669"/>
    <property type="project" value="UniProtKB-KW"/>
</dbReference>
<accession>A0A9D9ID65</accession>
<evidence type="ECO:0000313" key="12">
    <source>
        <dbReference type="EMBL" id="MBO8470202.1"/>
    </source>
</evidence>
<comment type="caution">
    <text evidence="12">The sequence shown here is derived from an EMBL/GenBank/DDBJ whole genome shotgun (WGS) entry which is preliminary data.</text>
</comment>
<dbReference type="Pfam" id="PF03544">
    <property type="entry name" value="TonB_C"/>
    <property type="match status" value="1"/>
</dbReference>
<dbReference type="PRINTS" id="PR01374">
    <property type="entry name" value="TONBPROTEIN"/>
</dbReference>
<reference evidence="12" key="2">
    <citation type="journal article" date="2021" name="PeerJ">
        <title>Extensive microbial diversity within the chicken gut microbiome revealed by metagenomics and culture.</title>
        <authorList>
            <person name="Gilroy R."/>
            <person name="Ravi A."/>
            <person name="Getino M."/>
            <person name="Pursley I."/>
            <person name="Horton D.L."/>
            <person name="Alikhan N.F."/>
            <person name="Baker D."/>
            <person name="Gharbi K."/>
            <person name="Hall N."/>
            <person name="Watson M."/>
            <person name="Adriaenssens E.M."/>
            <person name="Foster-Nyarko E."/>
            <person name="Jarju S."/>
            <person name="Secka A."/>
            <person name="Antonio M."/>
            <person name="Oren A."/>
            <person name="Chaudhuri R.R."/>
            <person name="La Ragione R."/>
            <person name="Hildebrand F."/>
            <person name="Pallen M.J."/>
        </authorList>
    </citation>
    <scope>NUCLEOTIDE SEQUENCE</scope>
    <source>
        <strain evidence="12">B2-22910</strain>
    </source>
</reference>
<evidence type="ECO:0000259" key="11">
    <source>
        <dbReference type="PROSITE" id="PS52015"/>
    </source>
</evidence>
<evidence type="ECO:0000256" key="5">
    <source>
        <dbReference type="ARBA" id="ARBA00022519"/>
    </source>
</evidence>
<evidence type="ECO:0000256" key="4">
    <source>
        <dbReference type="ARBA" id="ARBA00022475"/>
    </source>
</evidence>
<proteinExistence type="inferred from homology"/>
<feature type="transmembrane region" description="Helical" evidence="10">
    <location>
        <begin position="16"/>
        <end position="34"/>
    </location>
</feature>
<dbReference type="InterPro" id="IPR006260">
    <property type="entry name" value="TonB/TolA_C"/>
</dbReference>
<keyword evidence="9 10" id="KW-0472">Membrane</keyword>
<comment type="subcellular location">
    <subcellularLocation>
        <location evidence="1">Cell inner membrane</location>
        <topology evidence="1">Single-pass membrane protein</topology>
        <orientation evidence="1">Periplasmic side</orientation>
    </subcellularLocation>
</comment>
<evidence type="ECO:0000256" key="8">
    <source>
        <dbReference type="ARBA" id="ARBA00022989"/>
    </source>
</evidence>
<dbReference type="AlphaFoldDB" id="A0A9D9ID65"/>
<keyword evidence="4" id="KW-1003">Cell membrane</keyword>
<protein>
    <submittedName>
        <fullName evidence="12">Energy transducer TonB</fullName>
    </submittedName>
</protein>
<sequence length="231" mass="25844">MEIKKSPKANLENKKLLFTEIGLIIALGVVYLAFDWSTAEKQVSVFEETAEVVEAEEMVPITQETPPPPPTAAPKIPVLSDQIDIVDDEVQVDDNMFMNLEDDASMGVEIMDYVETVEEEVVEEEAIPFQFVEEKPSFMGGDANAFSKWVNERLVYPEIAKENGVSGRVTLQFTVNTDGTVSNIKVLRGVDPSLDKEAVRVVSMSPKWTPGKQRDRAVKVTYTFPVIFQLR</sequence>
<evidence type="ECO:0000313" key="13">
    <source>
        <dbReference type="Proteomes" id="UP000823603"/>
    </source>
</evidence>
<dbReference type="EMBL" id="JADIMB010000001">
    <property type="protein sequence ID" value="MBO8470202.1"/>
    <property type="molecule type" value="Genomic_DNA"/>
</dbReference>
<keyword evidence="3" id="KW-0813">Transport</keyword>
<name>A0A9D9ID65_9BACT</name>
<evidence type="ECO:0000256" key="1">
    <source>
        <dbReference type="ARBA" id="ARBA00004383"/>
    </source>
</evidence>
<feature type="domain" description="TonB C-terminal" evidence="11">
    <location>
        <begin position="141"/>
        <end position="231"/>
    </location>
</feature>
<dbReference type="NCBIfam" id="TIGR01352">
    <property type="entry name" value="tonB_Cterm"/>
    <property type="match status" value="1"/>
</dbReference>
<comment type="similarity">
    <text evidence="2">Belongs to the TonB family.</text>
</comment>
<organism evidence="12 13">
    <name type="scientific">Candidatus Cryptobacteroides faecavium</name>
    <dbReference type="NCBI Taxonomy" id="2840762"/>
    <lineage>
        <taxon>Bacteria</taxon>
        <taxon>Pseudomonadati</taxon>
        <taxon>Bacteroidota</taxon>
        <taxon>Bacteroidia</taxon>
        <taxon>Bacteroidales</taxon>
        <taxon>Candidatus Cryptobacteroides</taxon>
    </lineage>
</organism>
<dbReference type="InterPro" id="IPR037682">
    <property type="entry name" value="TonB_C"/>
</dbReference>
<dbReference type="SUPFAM" id="SSF74653">
    <property type="entry name" value="TolA/TonB C-terminal domain"/>
    <property type="match status" value="1"/>
</dbReference>
<keyword evidence="8 10" id="KW-1133">Transmembrane helix</keyword>
<dbReference type="GO" id="GO:0098797">
    <property type="term" value="C:plasma membrane protein complex"/>
    <property type="evidence" value="ECO:0007669"/>
    <property type="project" value="TreeGrafter"/>
</dbReference>
<evidence type="ECO:0000256" key="7">
    <source>
        <dbReference type="ARBA" id="ARBA00022927"/>
    </source>
</evidence>
<gene>
    <name evidence="12" type="ORF">IAB82_00200</name>
</gene>
<evidence type="ECO:0000256" key="10">
    <source>
        <dbReference type="SAM" id="Phobius"/>
    </source>
</evidence>
<reference evidence="12" key="1">
    <citation type="submission" date="2020-10" db="EMBL/GenBank/DDBJ databases">
        <authorList>
            <person name="Gilroy R."/>
        </authorList>
    </citation>
    <scope>NUCLEOTIDE SEQUENCE</scope>
    <source>
        <strain evidence="12">B2-22910</strain>
    </source>
</reference>
<dbReference type="InterPro" id="IPR051045">
    <property type="entry name" value="TonB-dependent_transducer"/>
</dbReference>
<dbReference type="InterPro" id="IPR003538">
    <property type="entry name" value="TonB"/>
</dbReference>
<dbReference type="PROSITE" id="PS52015">
    <property type="entry name" value="TONB_CTD"/>
    <property type="match status" value="1"/>
</dbReference>
<dbReference type="GO" id="GO:0015891">
    <property type="term" value="P:siderophore transport"/>
    <property type="evidence" value="ECO:0007669"/>
    <property type="project" value="InterPro"/>
</dbReference>
<evidence type="ECO:0000256" key="2">
    <source>
        <dbReference type="ARBA" id="ARBA00006555"/>
    </source>
</evidence>
<evidence type="ECO:0000256" key="9">
    <source>
        <dbReference type="ARBA" id="ARBA00023136"/>
    </source>
</evidence>
<evidence type="ECO:0000256" key="6">
    <source>
        <dbReference type="ARBA" id="ARBA00022692"/>
    </source>
</evidence>
<dbReference type="GO" id="GO:0030288">
    <property type="term" value="C:outer membrane-bounded periplasmic space"/>
    <property type="evidence" value="ECO:0007669"/>
    <property type="project" value="InterPro"/>
</dbReference>
<dbReference type="GO" id="GO:0031992">
    <property type="term" value="F:energy transducer activity"/>
    <property type="evidence" value="ECO:0007669"/>
    <property type="project" value="InterPro"/>
</dbReference>
<keyword evidence="7" id="KW-0653">Protein transport</keyword>
<dbReference type="Gene3D" id="3.30.1150.10">
    <property type="match status" value="1"/>
</dbReference>
<keyword evidence="5" id="KW-0997">Cell inner membrane</keyword>
<keyword evidence="6 10" id="KW-0812">Transmembrane</keyword>
<dbReference type="PANTHER" id="PTHR33446:SF2">
    <property type="entry name" value="PROTEIN TONB"/>
    <property type="match status" value="1"/>
</dbReference>
<evidence type="ECO:0000256" key="3">
    <source>
        <dbReference type="ARBA" id="ARBA00022448"/>
    </source>
</evidence>
<dbReference type="GO" id="GO:0055085">
    <property type="term" value="P:transmembrane transport"/>
    <property type="evidence" value="ECO:0007669"/>
    <property type="project" value="InterPro"/>
</dbReference>
<dbReference type="PANTHER" id="PTHR33446">
    <property type="entry name" value="PROTEIN TONB-RELATED"/>
    <property type="match status" value="1"/>
</dbReference>
<dbReference type="Proteomes" id="UP000823603">
    <property type="component" value="Unassembled WGS sequence"/>
</dbReference>